<dbReference type="Pfam" id="PF01261">
    <property type="entry name" value="AP_endonuc_2"/>
    <property type="match status" value="1"/>
</dbReference>
<dbReference type="SUPFAM" id="SSF51658">
    <property type="entry name" value="Xylose isomerase-like"/>
    <property type="match status" value="1"/>
</dbReference>
<name>A0A7W8ZUK1_9MICO</name>
<dbReference type="Gene3D" id="3.20.20.150">
    <property type="entry name" value="Divalent-metal-dependent TIM barrel enzymes"/>
    <property type="match status" value="1"/>
</dbReference>
<accession>A0A7W8ZUK1</accession>
<protein>
    <submittedName>
        <fullName evidence="3">Inosose dehydratase</fullName>
        <ecNumber evidence="3">4.2.1.44</ecNumber>
    </submittedName>
</protein>
<dbReference type="AlphaFoldDB" id="A0A7W8ZUK1"/>
<evidence type="ECO:0000256" key="1">
    <source>
        <dbReference type="ARBA" id="ARBA00023277"/>
    </source>
</evidence>
<dbReference type="EC" id="4.2.1.44" evidence="3"/>
<dbReference type="Proteomes" id="UP000561726">
    <property type="component" value="Unassembled WGS sequence"/>
</dbReference>
<dbReference type="InterPro" id="IPR050312">
    <property type="entry name" value="IolE/XylAMocC-like"/>
</dbReference>
<evidence type="ECO:0000313" key="4">
    <source>
        <dbReference type="Proteomes" id="UP000561726"/>
    </source>
</evidence>
<comment type="caution">
    <text evidence="3">The sequence shown here is derived from an EMBL/GenBank/DDBJ whole genome shotgun (WGS) entry which is preliminary data.</text>
</comment>
<dbReference type="PANTHER" id="PTHR12110">
    <property type="entry name" value="HYDROXYPYRUVATE ISOMERASE"/>
    <property type="match status" value="1"/>
</dbReference>
<organism evidence="3 4">
    <name type="scientific">Cryobacterium roopkundense</name>
    <dbReference type="NCBI Taxonomy" id="1001240"/>
    <lineage>
        <taxon>Bacteria</taxon>
        <taxon>Bacillati</taxon>
        <taxon>Actinomycetota</taxon>
        <taxon>Actinomycetes</taxon>
        <taxon>Micrococcales</taxon>
        <taxon>Microbacteriaceae</taxon>
        <taxon>Cryobacterium</taxon>
    </lineage>
</organism>
<keyword evidence="1" id="KW-0119">Carbohydrate metabolism</keyword>
<dbReference type="PANTHER" id="PTHR12110:SF41">
    <property type="entry name" value="INOSOSE DEHYDRATASE"/>
    <property type="match status" value="1"/>
</dbReference>
<dbReference type="InterPro" id="IPR036237">
    <property type="entry name" value="Xyl_isomerase-like_sf"/>
</dbReference>
<evidence type="ECO:0000259" key="2">
    <source>
        <dbReference type="Pfam" id="PF01261"/>
    </source>
</evidence>
<evidence type="ECO:0000313" key="3">
    <source>
        <dbReference type="EMBL" id="MBB5640484.1"/>
    </source>
</evidence>
<gene>
    <name evidence="3" type="ORF">BJ997_001032</name>
</gene>
<reference evidence="3 4" key="1">
    <citation type="submission" date="2020-08" db="EMBL/GenBank/DDBJ databases">
        <title>Sequencing the genomes of 1000 actinobacteria strains.</title>
        <authorList>
            <person name="Klenk H.-P."/>
        </authorList>
    </citation>
    <scope>NUCLEOTIDE SEQUENCE [LARGE SCALE GENOMIC DNA]</scope>
    <source>
        <strain evidence="3 4">DSM 21065</strain>
    </source>
</reference>
<keyword evidence="3" id="KW-0456">Lyase</keyword>
<feature type="domain" description="Xylose isomerase-like TIM barrel" evidence="2">
    <location>
        <begin position="45"/>
        <end position="272"/>
    </location>
</feature>
<dbReference type="GO" id="GO:0050114">
    <property type="term" value="F:myo-inosose-2 dehydratase activity"/>
    <property type="evidence" value="ECO:0007669"/>
    <property type="project" value="UniProtKB-EC"/>
</dbReference>
<dbReference type="InterPro" id="IPR013022">
    <property type="entry name" value="Xyl_isomerase-like_TIM-brl"/>
</dbReference>
<dbReference type="RefSeq" id="WP_244962571.1">
    <property type="nucleotide sequence ID" value="NZ_JACHBQ010000001.1"/>
</dbReference>
<sequence length="284" mass="30420">MKGTSMKIGYSTITWGGVVGHPSGVTAVKDLFYRANGDTLEAVSDISSAGYQGTEVFDGDLADYADRPDVLLDALKKAQLELVAVYTGANFIYDDILEDELHKISQSAKLASEFGATRLVVGGGAKRARGEQPDDMAKLGRALDQVVEIAASFGLDCTYHPHLGTIVEGPDALERLMGLSTIKFCPDTAHLTAGGGNPVELIEKYADRLAHVHLKDYKYATGDFLPLGQGDIDFPGVIAAVRSAGYDSWLMVELDSYDGNPTDAAVISKRYLDDILAPSNALRD</sequence>
<proteinExistence type="predicted"/>
<dbReference type="EMBL" id="JACHBQ010000001">
    <property type="protein sequence ID" value="MBB5640484.1"/>
    <property type="molecule type" value="Genomic_DNA"/>
</dbReference>